<proteinExistence type="inferred from homology"/>
<evidence type="ECO:0000313" key="3">
    <source>
        <dbReference type="EMBL" id="MBB5514424.1"/>
    </source>
</evidence>
<protein>
    <recommendedName>
        <fullName evidence="2">UPF0301 protein FHS89_000422</fullName>
    </recommendedName>
</protein>
<dbReference type="SUPFAM" id="SSF143456">
    <property type="entry name" value="VC0467-like"/>
    <property type="match status" value="1"/>
</dbReference>
<dbReference type="RefSeq" id="WP_184007965.1">
    <property type="nucleotide sequence ID" value="NZ_JACIJS010000001.1"/>
</dbReference>
<dbReference type="EMBL" id="JACIJS010000001">
    <property type="protein sequence ID" value="MBB5514424.1"/>
    <property type="molecule type" value="Genomic_DNA"/>
</dbReference>
<dbReference type="Proteomes" id="UP000553766">
    <property type="component" value="Unassembled WGS sequence"/>
</dbReference>
<sequence>MENEVKDAFLGGQLLVAMPSIGDGRFAQSVIFLWSHDAEGAMGLIVNKPITGLRLSDIVSQVGVDALDPARDMDVHTGGPVDKQRGFLLHSADYQGKDTQEAEHGAFALTATIDALKDVATGQGPAHALLALGYAGWGAGQLEQELQENAWLIAPATPDLVFRTEKAQLWETALATLGVDPRLLSATGGQA</sequence>
<dbReference type="Pfam" id="PF02622">
    <property type="entry name" value="DUF179"/>
    <property type="match status" value="1"/>
</dbReference>
<accession>A0A840WVZ4</accession>
<gene>
    <name evidence="3" type="ORF">FHS89_000422</name>
</gene>
<organism evidence="3 4">
    <name type="scientific">Rubricella aquisinus</name>
    <dbReference type="NCBI Taxonomy" id="2028108"/>
    <lineage>
        <taxon>Bacteria</taxon>
        <taxon>Pseudomonadati</taxon>
        <taxon>Pseudomonadota</taxon>
        <taxon>Alphaproteobacteria</taxon>
        <taxon>Rhodobacterales</taxon>
        <taxon>Paracoccaceae</taxon>
        <taxon>Rubricella</taxon>
    </lineage>
</organism>
<dbReference type="AlphaFoldDB" id="A0A840WVZ4"/>
<dbReference type="HAMAP" id="MF_00758">
    <property type="entry name" value="UPF0301"/>
    <property type="match status" value="1"/>
</dbReference>
<dbReference type="PANTHER" id="PTHR30327:SF1">
    <property type="entry name" value="UPF0301 PROTEIN YQGE"/>
    <property type="match status" value="1"/>
</dbReference>
<comment type="caution">
    <text evidence="3">The sequence shown here is derived from an EMBL/GenBank/DDBJ whole genome shotgun (WGS) entry which is preliminary data.</text>
</comment>
<reference evidence="3 4" key="1">
    <citation type="submission" date="2020-08" db="EMBL/GenBank/DDBJ databases">
        <title>Genomic Encyclopedia of Type Strains, Phase IV (KMG-IV): sequencing the most valuable type-strain genomes for metagenomic binning, comparative biology and taxonomic classification.</title>
        <authorList>
            <person name="Goeker M."/>
        </authorList>
    </citation>
    <scope>NUCLEOTIDE SEQUENCE [LARGE SCALE GENOMIC DNA]</scope>
    <source>
        <strain evidence="3 4">DSM 103377</strain>
    </source>
</reference>
<evidence type="ECO:0000256" key="2">
    <source>
        <dbReference type="HAMAP-Rule" id="MF_00758"/>
    </source>
</evidence>
<name>A0A840WVZ4_9RHOB</name>
<dbReference type="InterPro" id="IPR003774">
    <property type="entry name" value="AlgH-like"/>
</dbReference>
<dbReference type="PANTHER" id="PTHR30327">
    <property type="entry name" value="UNCHARACTERIZED PROTEIN YQGE"/>
    <property type="match status" value="1"/>
</dbReference>
<dbReference type="Gene3D" id="3.40.1740.10">
    <property type="entry name" value="VC0467-like"/>
    <property type="match status" value="1"/>
</dbReference>
<evidence type="ECO:0000313" key="4">
    <source>
        <dbReference type="Proteomes" id="UP000553766"/>
    </source>
</evidence>
<comment type="similarity">
    <text evidence="1 2">Belongs to the UPF0301 (AlgH) family.</text>
</comment>
<dbReference type="GO" id="GO:0005829">
    <property type="term" value="C:cytosol"/>
    <property type="evidence" value="ECO:0007669"/>
    <property type="project" value="TreeGrafter"/>
</dbReference>
<evidence type="ECO:0000256" key="1">
    <source>
        <dbReference type="ARBA" id="ARBA00009600"/>
    </source>
</evidence>
<keyword evidence="4" id="KW-1185">Reference proteome</keyword>